<proteinExistence type="predicted"/>
<dbReference type="OrthoDB" id="5146638at2"/>
<sequence length="407" mass="40756">MTSVRPSRIGARESLRALGPVAAAVMLLGIADSMANSYIVLYASNTAGLNAVQTGVFVSAAPAGSIIASFLAGRRFDHRPSRVYAVVAALAGAAGYAALLLTSSFPLMLAIGVVLTGAVGAAFPLLFAQARLKLAGSPLEPRAAPLLRSGWSLSWAIGPLFAALVVSHGGLRPVLAISAGVLVITAVAAAAAPATPARQADVDGPAQAAAASPPSGVALVLLTASVALFFAAMFAGSVALPLFVTRTMGRPESDIGLLYSACAAVEVVAAIGLTLMPARISQKWFIVASMVVFAGYFALTITGRFELVAVGQLARGIGIAVVGAAGMRYFQDVSGGAVGRATTLFANATTAGGLVAGVLAGLSNHFLGYVGTLALCGVAALVAATLFAAARVQSPDTDAVEGQHTRA</sequence>
<dbReference type="Gene3D" id="1.20.1250.20">
    <property type="entry name" value="MFS general substrate transporter like domains"/>
    <property type="match status" value="2"/>
</dbReference>
<evidence type="ECO:0000313" key="7">
    <source>
        <dbReference type="Proteomes" id="UP000275069"/>
    </source>
</evidence>
<keyword evidence="5" id="KW-0812">Transmembrane</keyword>
<feature type="transmembrane region" description="Helical" evidence="5">
    <location>
        <begin position="256"/>
        <end position="277"/>
    </location>
</feature>
<evidence type="ECO:0000256" key="5">
    <source>
        <dbReference type="SAM" id="Phobius"/>
    </source>
</evidence>
<keyword evidence="7" id="KW-1185">Reference proteome</keyword>
<evidence type="ECO:0000256" key="4">
    <source>
        <dbReference type="ARBA" id="ARBA00022597"/>
    </source>
</evidence>
<accession>A0A387BHM1</accession>
<dbReference type="InterPro" id="IPR011701">
    <property type="entry name" value="MFS"/>
</dbReference>
<dbReference type="GO" id="GO:0005886">
    <property type="term" value="C:plasma membrane"/>
    <property type="evidence" value="ECO:0007669"/>
    <property type="project" value="UniProtKB-SubCell"/>
</dbReference>
<dbReference type="Pfam" id="PF07690">
    <property type="entry name" value="MFS_1"/>
    <property type="match status" value="1"/>
</dbReference>
<feature type="transmembrane region" description="Helical" evidence="5">
    <location>
        <begin position="366"/>
        <end position="389"/>
    </location>
</feature>
<feature type="transmembrane region" description="Helical" evidence="5">
    <location>
        <begin position="21"/>
        <end position="43"/>
    </location>
</feature>
<feature type="transmembrane region" description="Helical" evidence="5">
    <location>
        <begin position="216"/>
        <end position="244"/>
    </location>
</feature>
<dbReference type="GO" id="GO:0022857">
    <property type="term" value="F:transmembrane transporter activity"/>
    <property type="evidence" value="ECO:0007669"/>
    <property type="project" value="InterPro"/>
</dbReference>
<organism evidence="6 7">
    <name type="scientific">Gryllotalpicola protaetiae</name>
    <dbReference type="NCBI Taxonomy" id="2419771"/>
    <lineage>
        <taxon>Bacteria</taxon>
        <taxon>Bacillati</taxon>
        <taxon>Actinomycetota</taxon>
        <taxon>Actinomycetes</taxon>
        <taxon>Micrococcales</taxon>
        <taxon>Microbacteriaceae</taxon>
        <taxon>Gryllotalpicola</taxon>
    </lineage>
</organism>
<feature type="transmembrane region" description="Helical" evidence="5">
    <location>
        <begin position="174"/>
        <end position="195"/>
    </location>
</feature>
<reference evidence="6 7" key="1">
    <citation type="submission" date="2018-09" db="EMBL/GenBank/DDBJ databases">
        <title>Genome sequencing of strain 2DFW10M-5.</title>
        <authorList>
            <person name="Heo J."/>
            <person name="Kim S.-J."/>
            <person name="Kwon S.-W."/>
        </authorList>
    </citation>
    <scope>NUCLEOTIDE SEQUENCE [LARGE SCALE GENOMIC DNA]</scope>
    <source>
        <strain evidence="6 7">2DFW10M-5</strain>
    </source>
</reference>
<keyword evidence="4" id="KW-0762">Sugar transport</keyword>
<evidence type="ECO:0000256" key="3">
    <source>
        <dbReference type="ARBA" id="ARBA00022475"/>
    </source>
</evidence>
<dbReference type="PANTHER" id="PTHR23535:SF2">
    <property type="entry name" value="SUGAR EFFLUX TRANSPORTER A-RELATED"/>
    <property type="match status" value="1"/>
</dbReference>
<feature type="transmembrane region" description="Helical" evidence="5">
    <location>
        <begin position="107"/>
        <end position="128"/>
    </location>
</feature>
<dbReference type="RefSeq" id="WP_120788855.1">
    <property type="nucleotide sequence ID" value="NZ_CP032624.1"/>
</dbReference>
<dbReference type="AlphaFoldDB" id="A0A387BHM1"/>
<feature type="transmembrane region" description="Helical" evidence="5">
    <location>
        <begin position="342"/>
        <end position="360"/>
    </location>
</feature>
<evidence type="ECO:0000313" key="6">
    <source>
        <dbReference type="EMBL" id="AYG03323.1"/>
    </source>
</evidence>
<dbReference type="PANTHER" id="PTHR23535">
    <property type="entry name" value="SUGAR EFFLUX TRANSPORTER A-RELATED"/>
    <property type="match status" value="1"/>
</dbReference>
<keyword evidence="2" id="KW-0813">Transport</keyword>
<comment type="subcellular location">
    <subcellularLocation>
        <location evidence="1">Cell membrane</location>
        <topology evidence="1">Multi-pass membrane protein</topology>
    </subcellularLocation>
</comment>
<keyword evidence="5" id="KW-1133">Transmembrane helix</keyword>
<dbReference type="Proteomes" id="UP000275069">
    <property type="component" value="Chromosome"/>
</dbReference>
<feature type="transmembrane region" description="Helical" evidence="5">
    <location>
        <begin position="49"/>
        <end position="71"/>
    </location>
</feature>
<keyword evidence="3" id="KW-1003">Cell membrane</keyword>
<gene>
    <name evidence="6" type="ORF">D7I44_07125</name>
</gene>
<feature type="transmembrane region" description="Helical" evidence="5">
    <location>
        <begin position="149"/>
        <end position="168"/>
    </location>
</feature>
<keyword evidence="5" id="KW-0472">Membrane</keyword>
<evidence type="ECO:0000256" key="2">
    <source>
        <dbReference type="ARBA" id="ARBA00022448"/>
    </source>
</evidence>
<name>A0A387BHM1_9MICO</name>
<protein>
    <submittedName>
        <fullName evidence="6">MFS transporter</fullName>
    </submittedName>
</protein>
<dbReference type="KEGG" id="gry:D7I44_07125"/>
<evidence type="ECO:0000256" key="1">
    <source>
        <dbReference type="ARBA" id="ARBA00004651"/>
    </source>
</evidence>
<dbReference type="EMBL" id="CP032624">
    <property type="protein sequence ID" value="AYG03323.1"/>
    <property type="molecule type" value="Genomic_DNA"/>
</dbReference>
<dbReference type="InterPro" id="IPR036259">
    <property type="entry name" value="MFS_trans_sf"/>
</dbReference>
<feature type="transmembrane region" description="Helical" evidence="5">
    <location>
        <begin position="313"/>
        <end position="330"/>
    </location>
</feature>
<feature type="transmembrane region" description="Helical" evidence="5">
    <location>
        <begin position="284"/>
        <end position="301"/>
    </location>
</feature>
<dbReference type="SUPFAM" id="SSF103473">
    <property type="entry name" value="MFS general substrate transporter"/>
    <property type="match status" value="1"/>
</dbReference>
<feature type="transmembrane region" description="Helical" evidence="5">
    <location>
        <begin position="83"/>
        <end position="101"/>
    </location>
</feature>